<dbReference type="Proteomes" id="UP000027190">
    <property type="component" value="Unassembled WGS sequence"/>
</dbReference>
<dbReference type="AlphaFoldDB" id="A0A062UHA8"/>
<keyword evidence="2" id="KW-1185">Reference proteome</keyword>
<evidence type="ECO:0000313" key="1">
    <source>
        <dbReference type="EMBL" id="KCZ57093.1"/>
    </source>
</evidence>
<evidence type="ECO:0008006" key="3">
    <source>
        <dbReference type="Google" id="ProtNLM"/>
    </source>
</evidence>
<dbReference type="PATRIC" id="fig|1280947.3.peg.2374"/>
<accession>A0A062UHA8</accession>
<organism evidence="1 2">
    <name type="scientific">Hyphomonas chukchiensis</name>
    <dbReference type="NCBI Taxonomy" id="1280947"/>
    <lineage>
        <taxon>Bacteria</taxon>
        <taxon>Pseudomonadati</taxon>
        <taxon>Pseudomonadota</taxon>
        <taxon>Alphaproteobacteria</taxon>
        <taxon>Hyphomonadales</taxon>
        <taxon>Hyphomonadaceae</taxon>
        <taxon>Hyphomonas</taxon>
    </lineage>
</organism>
<protein>
    <recommendedName>
        <fullName evidence="3">Protein involved in integration/excision of ICE Tn4371 family</fullName>
    </recommendedName>
</protein>
<dbReference type="InterPro" id="IPR018733">
    <property type="entry name" value="DUF2274"/>
</dbReference>
<dbReference type="RefSeq" id="WP_034740622.1">
    <property type="nucleotide sequence ID" value="NZ_AWFG01000032.1"/>
</dbReference>
<dbReference type="OrthoDB" id="9803810at2"/>
<gene>
    <name evidence="1" type="ORF">HY30_17610</name>
</gene>
<evidence type="ECO:0000313" key="2">
    <source>
        <dbReference type="Proteomes" id="UP000027190"/>
    </source>
</evidence>
<comment type="caution">
    <text evidence="1">The sequence shown here is derived from an EMBL/GenBank/DDBJ whole genome shotgun (WGS) entry which is preliminary data.</text>
</comment>
<name>A0A062UHA8_9PROT</name>
<proteinExistence type="predicted"/>
<dbReference type="EMBL" id="AWFG01000032">
    <property type="protein sequence ID" value="KCZ57093.1"/>
    <property type="molecule type" value="Genomic_DNA"/>
</dbReference>
<sequence>MSATTLKIGPLPDTTPVKLTIAVDPDVNADLELYAQIYEETYKEKASVAVLIPSMLEAFLASDSGFKKARKARGSHPNSSK</sequence>
<reference evidence="1 2" key="1">
    <citation type="journal article" date="2014" name="Antonie Van Leeuwenhoek">
        <title>Hyphomonas beringensis sp. nov. and Hyphomonas chukchiensis sp. nov., isolated from surface seawater of the Bering Sea and Chukchi Sea.</title>
        <authorList>
            <person name="Li C."/>
            <person name="Lai Q."/>
            <person name="Li G."/>
            <person name="Dong C."/>
            <person name="Wang J."/>
            <person name="Liao Y."/>
            <person name="Shao Z."/>
        </authorList>
    </citation>
    <scope>NUCLEOTIDE SEQUENCE [LARGE SCALE GENOMIC DNA]</scope>
    <source>
        <strain evidence="1 2">BH-BN04-4</strain>
    </source>
</reference>
<dbReference type="eggNOG" id="COG5639">
    <property type="taxonomic scope" value="Bacteria"/>
</dbReference>
<dbReference type="STRING" id="1280947.HY30_17610"/>
<dbReference type="Pfam" id="PF10038">
    <property type="entry name" value="DUF2274"/>
    <property type="match status" value="1"/>
</dbReference>